<dbReference type="SUPFAM" id="SSF53955">
    <property type="entry name" value="Lysozyme-like"/>
    <property type="match status" value="1"/>
</dbReference>
<keyword evidence="4" id="KW-1185">Reference proteome</keyword>
<dbReference type="EMBL" id="MWQY01000027">
    <property type="protein sequence ID" value="ORC31119.1"/>
    <property type="molecule type" value="Genomic_DNA"/>
</dbReference>
<dbReference type="InterPro" id="IPR008258">
    <property type="entry name" value="Transglycosylase_SLT_dom_1"/>
</dbReference>
<comment type="caution">
    <text evidence="3">The sequence shown here is derived from an EMBL/GenBank/DDBJ whole genome shotgun (WGS) entry which is preliminary data.</text>
</comment>
<protein>
    <recommendedName>
        <fullName evidence="2">Transglycosylase SLT domain-containing protein</fullName>
    </recommendedName>
</protein>
<dbReference type="Pfam" id="PF01464">
    <property type="entry name" value="SLT"/>
    <property type="match status" value="1"/>
</dbReference>
<dbReference type="PANTHER" id="PTHR37423:SF2">
    <property type="entry name" value="MEMBRANE-BOUND LYTIC MUREIN TRANSGLYCOSYLASE C"/>
    <property type="match status" value="1"/>
</dbReference>
<comment type="similarity">
    <text evidence="1">Belongs to the transglycosylase Slt family.</text>
</comment>
<dbReference type="Gene3D" id="1.10.530.10">
    <property type="match status" value="1"/>
</dbReference>
<evidence type="ECO:0000259" key="2">
    <source>
        <dbReference type="Pfam" id="PF01464"/>
    </source>
</evidence>
<evidence type="ECO:0000313" key="3">
    <source>
        <dbReference type="EMBL" id="ORC31119.1"/>
    </source>
</evidence>
<dbReference type="AlphaFoldDB" id="A0A1Y1RTL7"/>
<feature type="domain" description="Transglycosylase SLT" evidence="2">
    <location>
        <begin position="555"/>
        <end position="662"/>
    </location>
</feature>
<dbReference type="InterPro" id="IPR023346">
    <property type="entry name" value="Lysozyme-like_dom_sf"/>
</dbReference>
<dbReference type="PANTHER" id="PTHR37423">
    <property type="entry name" value="SOLUBLE LYTIC MUREIN TRANSGLYCOSYLASE-RELATED"/>
    <property type="match status" value="1"/>
</dbReference>
<dbReference type="Proteomes" id="UP000192343">
    <property type="component" value="Unassembled WGS sequence"/>
</dbReference>
<organism evidence="3 4">
    <name type="scientific">Marispirochaeta aestuarii</name>
    <dbReference type="NCBI Taxonomy" id="1963862"/>
    <lineage>
        <taxon>Bacteria</taxon>
        <taxon>Pseudomonadati</taxon>
        <taxon>Spirochaetota</taxon>
        <taxon>Spirochaetia</taxon>
        <taxon>Spirochaetales</taxon>
        <taxon>Spirochaetaceae</taxon>
        <taxon>Marispirochaeta</taxon>
    </lineage>
</organism>
<name>A0A1Y1RTL7_9SPIO</name>
<sequence>MPLFSLLIPLFMLCISCCGSPTIWGYPEQDFRSRLVSGTLPQLHEEDISRLSFSELNQLGPGAPLFLSYFPFADAGAPLRLRLYQAELGEEPYASFALELLIRDLLASEDYRLIQDLEDEIPPRYHEFYPWRRSRVSAAYWLRQDEEAAEMLDELVRDFPEQVEADRELVLMKTVLEQRTGREDWRNSFVSFFRDFPAGPHHVRAWDYLRIEGLLDGFGPEEQRLLRGVDLVARGEKVRGFELLQGLFDGARTEEFLSSGTLQTIAMAADTPGRTGEVLELYGRISEELPGFSREIRELSAFLLRRIGRHREAHTLFKSLVQEGDQRFLWYAFSSLVRSDTAAALGELPFLVSEMEEPSYFSDVLAELCQRMARYRNWTGIVRAYRILDGSVAAGVLSPYAYISARAAMTGLSDLPMDLPPADILQRLGRGEYPGSGGDVAPEGSSDSYYRLLAAVLSAYNPEPESRPSVPEVEAGRLDPLVLGLLSFGLTDEALEITNNGDSGTSSSAAAAVVEALYGEDRYEEGLRLLLRRAIPMEERFFYPRAFEKETENLAEEQAVPAWLLFSLVRQESLFNPAALSHAGAVGLTQLMPSTAGDAARRLGMESPGDLSDPEVNLRLGAWYLGHMMERTDSLADALAAYNAGITRLRRWRRQAGGLPDDLFIETIPFEETRDYVKRLLVSSWNYGYLYYRLGGNELVSRYFPRL</sequence>
<accession>A0A1Y1RTL7</accession>
<evidence type="ECO:0000313" key="4">
    <source>
        <dbReference type="Proteomes" id="UP000192343"/>
    </source>
</evidence>
<dbReference type="CDD" id="cd13401">
    <property type="entry name" value="Slt70-like"/>
    <property type="match status" value="1"/>
</dbReference>
<evidence type="ECO:0000256" key="1">
    <source>
        <dbReference type="ARBA" id="ARBA00007734"/>
    </source>
</evidence>
<dbReference type="NCBIfam" id="NF047373">
    <property type="entry name" value="BB0259_flg_lyt"/>
    <property type="match status" value="1"/>
</dbReference>
<reference evidence="3 4" key="1">
    <citation type="submission" date="2017-03" db="EMBL/GenBank/DDBJ databases">
        <title>Draft Genome sequence of Marispirochaeta sp. strain JC444.</title>
        <authorList>
            <person name="Shivani Y."/>
            <person name="Subhash Y."/>
            <person name="Sasikala C."/>
            <person name="Ramana C."/>
        </authorList>
    </citation>
    <scope>NUCLEOTIDE SEQUENCE [LARGE SCALE GENOMIC DNA]</scope>
    <source>
        <strain evidence="3 4">JC444</strain>
    </source>
</reference>
<dbReference type="STRING" id="1963862.B4O97_17525"/>
<gene>
    <name evidence="3" type="ORF">B4O97_17525</name>
</gene>
<proteinExistence type="inferred from homology"/>